<dbReference type="STRING" id="1611254.A0A2G5U6T0"/>
<sequence>MADFSCGYNIIMGNKSKKKREARKRLLSNSKTNEDLEVSLQKKQHLDDSVDIVQADNVGSAEKDKPLEILPTRELIGNQLVAAIRDRQFAIVEGPLGCGKTFLGRYASSVLGLPIHVMQMGDQIDSKTLFGSYYCTEVAGQFWWTESTFAKWLQAPGVILLEDIDAANADVILKIVEVVTSRQADASNSEKKLDFHNEVRIIATMSGKGKKTAVLDRVPVRIRVKSLSDDELKRLASKSYPRVAHLSRTLISTFREIESVPGTGNSRQLTSTDFLRGCSRLALLPDIFANVETFAELIDTWCLADPKQRADQLCNIVASSLNVNPDRVNTHLSVRQPEVKYNEHVVSVGRSKLPRKMSMIKTGRHRLGHTRDVVQLMERICVCVSHNEPLLLVGETGVGKTSIVQAVSDLIGVTLDVVNVSPTSDSDELIQGYKPTTIGRLMEPFTKFYMEVFTENFDSKNNQKFVDNLEKCLSSGRFKDYLSLVEATAMEALQRKGTNKDERWAELLVRARQIRDGLEKGSAPFALQKCAVLEAAEKGHWLLVDEINLAPPECLDAIVNALSAPGTHPNFRLFACMNPATDAGKRRLPPGVRTRFTEFFVSETSDPFQLALIVSAYLPTVSQPFVENLVKFYISAKQLYPSRYSLRTLCRALNFTADNMFGSVDQSVYEAVSMAFLTNLESEEEGVMRSKIQTAFRCEVGVMAESKDDAASSAMSNMIRFIYNRIRDYDEQQTLKDWTDIAMKEMSNFMYTMCGRNRRYVSQLLAENLNNIEKLDGFKLMEKLQLVFIFNRPVSDEFVQLLKDAKFEVDLDNNRISRFSTEDGSTVRYSKSYIRVSKKRKEREQDGGDERPKEEEEVQEEMEEARREQIDDIEIEREQEEDDVAELEEQEEPKISVIVLANHIENIAAYYNFKKLQKDASEAQEWMTDMSGDRILSVKSFKTLLKSVIICLEQNAIRSGSDSITLESILKQLSELLVRPLGPHVLQEASDSIIQKIREVENISVRVPPSILERSLENLLMAIGCFN</sequence>
<feature type="domain" description="AAA+ ATPase" evidence="4">
    <location>
        <begin position="86"/>
        <end position="228"/>
    </location>
</feature>
<dbReference type="GO" id="GO:0005524">
    <property type="term" value="F:ATP binding"/>
    <property type="evidence" value="ECO:0007669"/>
    <property type="project" value="UniProtKB-KW"/>
</dbReference>
<dbReference type="InterPro" id="IPR003593">
    <property type="entry name" value="AAA+_ATPase"/>
</dbReference>
<dbReference type="InterPro" id="IPR011704">
    <property type="entry name" value="ATPase_dyneun-rel_AAA"/>
</dbReference>
<dbReference type="InterPro" id="IPR027417">
    <property type="entry name" value="P-loop_NTPase"/>
</dbReference>
<evidence type="ECO:0000313" key="6">
    <source>
        <dbReference type="Proteomes" id="UP000230233"/>
    </source>
</evidence>
<feature type="region of interest" description="Disordered" evidence="3">
    <location>
        <begin position="839"/>
        <end position="888"/>
    </location>
</feature>
<keyword evidence="1" id="KW-0547">Nucleotide-binding</keyword>
<evidence type="ECO:0000256" key="1">
    <source>
        <dbReference type="ARBA" id="ARBA00022741"/>
    </source>
</evidence>
<feature type="domain" description="AAA+ ATPase" evidence="4">
    <location>
        <begin position="386"/>
        <end position="606"/>
    </location>
</feature>
<dbReference type="InterPro" id="IPR041190">
    <property type="entry name" value="Midasin_AAA_lid_5"/>
</dbReference>
<dbReference type="Proteomes" id="UP000230233">
    <property type="component" value="Chromosome IV"/>
</dbReference>
<evidence type="ECO:0000259" key="4">
    <source>
        <dbReference type="SMART" id="SM00382"/>
    </source>
</evidence>
<dbReference type="SMART" id="SM00382">
    <property type="entry name" value="AAA"/>
    <property type="match status" value="2"/>
</dbReference>
<feature type="compositionally biased region" description="Acidic residues" evidence="3">
    <location>
        <begin position="871"/>
        <end position="888"/>
    </location>
</feature>
<dbReference type="FunFam" id="3.40.50.300:FF:004195">
    <property type="entry name" value="Midasin"/>
    <property type="match status" value="1"/>
</dbReference>
<keyword evidence="2" id="KW-0067">ATP-binding</keyword>
<dbReference type="GO" id="GO:0016887">
    <property type="term" value="F:ATP hydrolysis activity"/>
    <property type="evidence" value="ECO:0007669"/>
    <property type="project" value="InterPro"/>
</dbReference>
<gene>
    <name evidence="5" type="primary">Cnig_chr_IV.g14664</name>
    <name evidence="5" type="ORF">B9Z55_014664</name>
</gene>
<dbReference type="Pfam" id="PF04435">
    <property type="entry name" value="SPK"/>
    <property type="match status" value="1"/>
</dbReference>
<dbReference type="Pfam" id="PF07728">
    <property type="entry name" value="AAA_5"/>
    <property type="match status" value="2"/>
</dbReference>
<evidence type="ECO:0000256" key="3">
    <source>
        <dbReference type="SAM" id="MobiDB-lite"/>
    </source>
</evidence>
<comment type="caution">
    <text evidence="5">The sequence shown here is derived from an EMBL/GenBank/DDBJ whole genome shotgun (WGS) entry which is preliminary data.</text>
</comment>
<dbReference type="OrthoDB" id="422220at2759"/>
<protein>
    <recommendedName>
        <fullName evidence="4">AAA+ ATPase domain-containing protein</fullName>
    </recommendedName>
</protein>
<dbReference type="PANTHER" id="PTHR48103">
    <property type="entry name" value="MIDASIN-RELATED"/>
    <property type="match status" value="1"/>
</dbReference>
<dbReference type="GO" id="GO:0005634">
    <property type="term" value="C:nucleus"/>
    <property type="evidence" value="ECO:0007669"/>
    <property type="project" value="TreeGrafter"/>
</dbReference>
<dbReference type="GO" id="GO:0000027">
    <property type="term" value="P:ribosomal large subunit assembly"/>
    <property type="evidence" value="ECO:0007669"/>
    <property type="project" value="TreeGrafter"/>
</dbReference>
<reference evidence="6" key="1">
    <citation type="submission" date="2017-10" db="EMBL/GenBank/DDBJ databases">
        <title>Rapid genome shrinkage in a self-fertile nematode reveals novel sperm competition proteins.</title>
        <authorList>
            <person name="Yin D."/>
            <person name="Schwarz E.M."/>
            <person name="Thomas C.G."/>
            <person name="Felde R.L."/>
            <person name="Korf I.F."/>
            <person name="Cutter A.D."/>
            <person name="Schartner C.M."/>
            <person name="Ralston E.J."/>
            <person name="Meyer B.J."/>
            <person name="Haag E.S."/>
        </authorList>
    </citation>
    <scope>NUCLEOTIDE SEQUENCE [LARGE SCALE GENOMIC DNA]</scope>
    <source>
        <strain evidence="6">JU1422</strain>
    </source>
</reference>
<accession>A0A2G5U6T0</accession>
<dbReference type="Pfam" id="PF17865">
    <property type="entry name" value="AAA_lid_5"/>
    <property type="match status" value="1"/>
</dbReference>
<dbReference type="EMBL" id="PDUG01000004">
    <property type="protein sequence ID" value="PIC35244.1"/>
    <property type="molecule type" value="Genomic_DNA"/>
</dbReference>
<dbReference type="SUPFAM" id="SSF52540">
    <property type="entry name" value="P-loop containing nucleoside triphosphate hydrolases"/>
    <property type="match status" value="3"/>
</dbReference>
<dbReference type="InterPro" id="IPR025662">
    <property type="entry name" value="Sigma_54_int_dom_ATP-bd_1"/>
</dbReference>
<dbReference type="InterPro" id="IPR006570">
    <property type="entry name" value="SPK_dom"/>
</dbReference>
<dbReference type="PROSITE" id="PS00675">
    <property type="entry name" value="SIGMA54_INTERACT_1"/>
    <property type="match status" value="1"/>
</dbReference>
<dbReference type="GO" id="GO:0000055">
    <property type="term" value="P:ribosomal large subunit export from nucleus"/>
    <property type="evidence" value="ECO:0007669"/>
    <property type="project" value="TreeGrafter"/>
</dbReference>
<dbReference type="AlphaFoldDB" id="A0A2G5U6T0"/>
<name>A0A2G5U6T0_9PELO</name>
<dbReference type="PANTHER" id="PTHR48103:SF2">
    <property type="entry name" value="MIDASIN"/>
    <property type="match status" value="1"/>
</dbReference>
<evidence type="ECO:0000256" key="2">
    <source>
        <dbReference type="ARBA" id="ARBA00022840"/>
    </source>
</evidence>
<evidence type="ECO:0000313" key="5">
    <source>
        <dbReference type="EMBL" id="PIC35244.1"/>
    </source>
</evidence>
<keyword evidence="6" id="KW-1185">Reference proteome</keyword>
<feature type="compositionally biased region" description="Basic and acidic residues" evidence="3">
    <location>
        <begin position="842"/>
        <end position="854"/>
    </location>
</feature>
<organism evidence="5 6">
    <name type="scientific">Caenorhabditis nigoni</name>
    <dbReference type="NCBI Taxonomy" id="1611254"/>
    <lineage>
        <taxon>Eukaryota</taxon>
        <taxon>Metazoa</taxon>
        <taxon>Ecdysozoa</taxon>
        <taxon>Nematoda</taxon>
        <taxon>Chromadorea</taxon>
        <taxon>Rhabditida</taxon>
        <taxon>Rhabditina</taxon>
        <taxon>Rhabditomorpha</taxon>
        <taxon>Rhabditoidea</taxon>
        <taxon>Rhabditidae</taxon>
        <taxon>Peloderinae</taxon>
        <taxon>Caenorhabditis</taxon>
    </lineage>
</organism>
<dbReference type="GO" id="GO:0030687">
    <property type="term" value="C:preribosome, large subunit precursor"/>
    <property type="evidence" value="ECO:0007669"/>
    <property type="project" value="TreeGrafter"/>
</dbReference>
<dbReference type="Gene3D" id="3.40.50.300">
    <property type="entry name" value="P-loop containing nucleotide triphosphate hydrolases"/>
    <property type="match status" value="2"/>
</dbReference>
<proteinExistence type="predicted"/>